<evidence type="ECO:0000313" key="3">
    <source>
        <dbReference type="EMBL" id="MBU5670279.1"/>
    </source>
</evidence>
<name>A0ABS6FJU9_9BACL</name>
<proteinExistence type="predicted"/>
<dbReference type="InterPro" id="IPR001387">
    <property type="entry name" value="Cro/C1-type_HTH"/>
</dbReference>
<sequence>MKNHTLIKSRKKKGFTQEELAKKLGYSKGTVSNWENGYSNPSLPDAFKISEILDEDINILFLVLKVHDWCTKEQSATSEHKEVG</sequence>
<reference evidence="3 4" key="1">
    <citation type="submission" date="2021-06" db="EMBL/GenBank/DDBJ databases">
        <authorList>
            <person name="Sun Q."/>
            <person name="Li D."/>
        </authorList>
    </citation>
    <scope>NUCLEOTIDE SEQUENCE [LARGE SCALE GENOMIC DNA]</scope>
    <source>
        <strain evidence="3 4">MSJ-6</strain>
    </source>
</reference>
<dbReference type="PROSITE" id="PS50943">
    <property type="entry name" value="HTH_CROC1"/>
    <property type="match status" value="1"/>
</dbReference>
<dbReference type="PANTHER" id="PTHR46558:SF4">
    <property type="entry name" value="DNA-BIDING PHAGE PROTEIN"/>
    <property type="match status" value="1"/>
</dbReference>
<protein>
    <submittedName>
        <fullName evidence="3">Helix-turn-helix domain-containing protein</fullName>
    </submittedName>
</protein>
<feature type="domain" description="HTH cro/C1-type" evidence="2">
    <location>
        <begin position="6"/>
        <end position="60"/>
    </location>
</feature>
<dbReference type="SMART" id="SM00530">
    <property type="entry name" value="HTH_XRE"/>
    <property type="match status" value="1"/>
</dbReference>
<evidence type="ECO:0000313" key="4">
    <source>
        <dbReference type="Proteomes" id="UP000743001"/>
    </source>
</evidence>
<accession>A0ABS6FJU9</accession>
<dbReference type="RefSeq" id="WP_216476619.1">
    <property type="nucleotide sequence ID" value="NZ_JAHLQJ010000001.1"/>
</dbReference>
<comment type="caution">
    <text evidence="3">The sequence shown here is derived from an EMBL/GenBank/DDBJ whole genome shotgun (WGS) entry which is preliminary data.</text>
</comment>
<keyword evidence="1" id="KW-0238">DNA-binding</keyword>
<dbReference type="EMBL" id="JAHLQJ010000001">
    <property type="protein sequence ID" value="MBU5670279.1"/>
    <property type="molecule type" value="Genomic_DNA"/>
</dbReference>
<dbReference type="PANTHER" id="PTHR46558">
    <property type="entry name" value="TRACRIPTIONAL REGULATORY PROTEIN-RELATED-RELATED"/>
    <property type="match status" value="1"/>
</dbReference>
<dbReference type="Proteomes" id="UP000743001">
    <property type="component" value="Unassembled WGS sequence"/>
</dbReference>
<dbReference type="CDD" id="cd00093">
    <property type="entry name" value="HTH_XRE"/>
    <property type="match status" value="1"/>
</dbReference>
<evidence type="ECO:0000256" key="1">
    <source>
        <dbReference type="ARBA" id="ARBA00023125"/>
    </source>
</evidence>
<dbReference type="Pfam" id="PF01381">
    <property type="entry name" value="HTH_3"/>
    <property type="match status" value="1"/>
</dbReference>
<keyword evidence="4" id="KW-1185">Reference proteome</keyword>
<gene>
    <name evidence="3" type="ORF">KQJ23_00405</name>
</gene>
<evidence type="ECO:0000259" key="2">
    <source>
        <dbReference type="PROSITE" id="PS50943"/>
    </source>
</evidence>
<organism evidence="3 4">
    <name type="scientific">Paenibacillus brevis</name>
    <dbReference type="NCBI Taxonomy" id="2841508"/>
    <lineage>
        <taxon>Bacteria</taxon>
        <taxon>Bacillati</taxon>
        <taxon>Bacillota</taxon>
        <taxon>Bacilli</taxon>
        <taxon>Bacillales</taxon>
        <taxon>Paenibacillaceae</taxon>
        <taxon>Paenibacillus</taxon>
    </lineage>
</organism>